<reference evidence="1 2" key="1">
    <citation type="submission" date="2021-06" db="EMBL/GenBank/DDBJ databases">
        <authorList>
            <person name="Palmer J.M."/>
        </authorList>
    </citation>
    <scope>NUCLEOTIDE SEQUENCE [LARGE SCALE GENOMIC DNA]</scope>
    <source>
        <strain evidence="2">if_2019</strain>
        <tissue evidence="1">Muscle</tissue>
    </source>
</reference>
<accession>A0ABV0SSD1</accession>
<proteinExistence type="predicted"/>
<name>A0ABV0SSD1_9TELE</name>
<protein>
    <submittedName>
        <fullName evidence="1">Uncharacterized protein</fullName>
    </submittedName>
</protein>
<dbReference type="Proteomes" id="UP001482620">
    <property type="component" value="Unassembled WGS sequence"/>
</dbReference>
<evidence type="ECO:0000313" key="1">
    <source>
        <dbReference type="EMBL" id="MEQ2223503.1"/>
    </source>
</evidence>
<sequence length="100" mass="11103">MNPSIPACMPLTARSSQVYDCVFASQTLQNYFSQYILNFSFCLDDSTPVATTGRKDSGNKIVNKRNLCALTKNRTGFIQLSLNHSVFNALVGHNRAVKKL</sequence>
<comment type="caution">
    <text evidence="1">The sequence shown here is derived from an EMBL/GenBank/DDBJ whole genome shotgun (WGS) entry which is preliminary data.</text>
</comment>
<dbReference type="EMBL" id="JAHRIQ010008196">
    <property type="protein sequence ID" value="MEQ2223503.1"/>
    <property type="molecule type" value="Genomic_DNA"/>
</dbReference>
<gene>
    <name evidence="1" type="ORF">ILYODFUR_037365</name>
</gene>
<evidence type="ECO:0000313" key="2">
    <source>
        <dbReference type="Proteomes" id="UP001482620"/>
    </source>
</evidence>
<keyword evidence="2" id="KW-1185">Reference proteome</keyword>
<organism evidence="1 2">
    <name type="scientific">Ilyodon furcidens</name>
    <name type="common">goldbreast splitfin</name>
    <dbReference type="NCBI Taxonomy" id="33524"/>
    <lineage>
        <taxon>Eukaryota</taxon>
        <taxon>Metazoa</taxon>
        <taxon>Chordata</taxon>
        <taxon>Craniata</taxon>
        <taxon>Vertebrata</taxon>
        <taxon>Euteleostomi</taxon>
        <taxon>Actinopterygii</taxon>
        <taxon>Neopterygii</taxon>
        <taxon>Teleostei</taxon>
        <taxon>Neoteleostei</taxon>
        <taxon>Acanthomorphata</taxon>
        <taxon>Ovalentaria</taxon>
        <taxon>Atherinomorphae</taxon>
        <taxon>Cyprinodontiformes</taxon>
        <taxon>Goodeidae</taxon>
        <taxon>Ilyodon</taxon>
    </lineage>
</organism>